<gene>
    <name evidence="1" type="ORF">NCTC12871_00215</name>
</gene>
<dbReference type="RefSeq" id="WP_197721288.1">
    <property type="nucleotide sequence ID" value="NZ_LR134510.1"/>
</dbReference>
<organism evidence="1 2">
    <name type="scientific">Actinobacillus delphinicola</name>
    <dbReference type="NCBI Taxonomy" id="51161"/>
    <lineage>
        <taxon>Bacteria</taxon>
        <taxon>Pseudomonadati</taxon>
        <taxon>Pseudomonadota</taxon>
        <taxon>Gammaproteobacteria</taxon>
        <taxon>Pasteurellales</taxon>
        <taxon>Pasteurellaceae</taxon>
        <taxon>Actinobacillus</taxon>
    </lineage>
</organism>
<evidence type="ECO:0000313" key="2">
    <source>
        <dbReference type="Proteomes" id="UP000279799"/>
    </source>
</evidence>
<dbReference type="KEGG" id="adp:NCTC12871_00215"/>
<accession>A0A448TS24</accession>
<keyword evidence="2" id="KW-1185">Reference proteome</keyword>
<proteinExistence type="predicted"/>
<name>A0A448TS24_9PAST</name>
<dbReference type="EMBL" id="LR134510">
    <property type="protein sequence ID" value="VEJ08800.1"/>
    <property type="molecule type" value="Genomic_DNA"/>
</dbReference>
<sequence length="85" mass="9842">MIKEMTDFIARFTYKPVQKTVADKIRAKAIQRTKARLAIYHQTLEDYSDDELEIIIEDEERKIIDSLKTKSLIAVLSLLGISLFP</sequence>
<dbReference type="Proteomes" id="UP000279799">
    <property type="component" value="Chromosome"/>
</dbReference>
<protein>
    <submittedName>
        <fullName evidence="1">Uncharacterized protein</fullName>
    </submittedName>
</protein>
<dbReference type="AlphaFoldDB" id="A0A448TS24"/>
<evidence type="ECO:0000313" key="1">
    <source>
        <dbReference type="EMBL" id="VEJ08800.1"/>
    </source>
</evidence>
<reference evidence="1 2" key="1">
    <citation type="submission" date="2018-12" db="EMBL/GenBank/DDBJ databases">
        <authorList>
            <consortium name="Pathogen Informatics"/>
        </authorList>
    </citation>
    <scope>NUCLEOTIDE SEQUENCE [LARGE SCALE GENOMIC DNA]</scope>
    <source>
        <strain evidence="1 2">NCTC12871</strain>
    </source>
</reference>